<dbReference type="RefSeq" id="WP_248957124.1">
    <property type="nucleotide sequence ID" value="NZ_JAKIKU010000031.1"/>
</dbReference>
<comment type="caution">
    <text evidence="1">The sequence shown here is derived from an EMBL/GenBank/DDBJ whole genome shotgun (WGS) entry which is preliminary data.</text>
</comment>
<name>A0ABT0KVV1_9GAMM</name>
<dbReference type="EMBL" id="JAKIKU010000031">
    <property type="protein sequence ID" value="MCL1047987.1"/>
    <property type="molecule type" value="Genomic_DNA"/>
</dbReference>
<accession>A0ABT0KVV1</accession>
<sequence>MDTNYERNIKVTMNEVYKGVERRSSTTLSYVICNYYFGEILHPKEAVKAHDKRYKDPQARYRKWLEGKVTAWAKTQPQARSELLERSLLELIHAEGYRQGLDKNRDNNGLDI</sequence>
<proteinExistence type="predicted"/>
<evidence type="ECO:0000313" key="1">
    <source>
        <dbReference type="EMBL" id="MCL1047987.1"/>
    </source>
</evidence>
<keyword evidence="2" id="KW-1185">Reference proteome</keyword>
<reference evidence="1 2" key="1">
    <citation type="submission" date="2022-01" db="EMBL/GenBank/DDBJ databases">
        <title>Whole genome-based taxonomy of the Shewanellaceae.</title>
        <authorList>
            <person name="Martin-Rodriguez A.J."/>
        </authorList>
    </citation>
    <scope>NUCLEOTIDE SEQUENCE [LARGE SCALE GENOMIC DNA]</scope>
    <source>
        <strain evidence="1 2">DSM 24955</strain>
    </source>
</reference>
<gene>
    <name evidence="1" type="ORF">L2737_22080</name>
</gene>
<evidence type="ECO:0000313" key="2">
    <source>
        <dbReference type="Proteomes" id="UP001202134"/>
    </source>
</evidence>
<dbReference type="Proteomes" id="UP001202134">
    <property type="component" value="Unassembled WGS sequence"/>
</dbReference>
<protein>
    <submittedName>
        <fullName evidence="1">Uncharacterized protein</fullName>
    </submittedName>
</protein>
<organism evidence="1 2">
    <name type="scientific">Shewanella electrodiphila</name>
    <dbReference type="NCBI Taxonomy" id="934143"/>
    <lineage>
        <taxon>Bacteria</taxon>
        <taxon>Pseudomonadati</taxon>
        <taxon>Pseudomonadota</taxon>
        <taxon>Gammaproteobacteria</taxon>
        <taxon>Alteromonadales</taxon>
        <taxon>Shewanellaceae</taxon>
        <taxon>Shewanella</taxon>
    </lineage>
</organism>